<reference evidence="1" key="6">
    <citation type="submission" date="2004-03" db="EMBL/GenBank/DDBJ databases">
        <authorList>
            <person name="Arakawa T."/>
            <person name="Carninci P."/>
            <person name="Fukuda S."/>
            <person name="Hashizume W."/>
            <person name="Hayashida K."/>
            <person name="Hori F."/>
            <person name="Iida J."/>
            <person name="Imamura K."/>
            <person name="Imotani K."/>
            <person name="Itoh M."/>
            <person name="Kanagawa S."/>
            <person name="Kawai J."/>
            <person name="Kojima M."/>
            <person name="Konno H."/>
            <person name="Murata M."/>
            <person name="Nakamura M."/>
            <person name="Ninomiya N."/>
            <person name="Nishiyori H."/>
            <person name="Nomura K."/>
            <person name="Ohno M."/>
            <person name="Sakazume N."/>
            <person name="Sano H."/>
            <person name="Sasaki D."/>
            <person name="Shibata K."/>
            <person name="Shiraki T."/>
            <person name="Tagami M."/>
            <person name="Tagami Y."/>
            <person name="Waki K."/>
            <person name="Watahiki A."/>
            <person name="Muramatsu M."/>
            <person name="Hayashizaki Y."/>
        </authorList>
    </citation>
    <scope>NUCLEOTIDE SEQUENCE</scope>
    <source>
        <strain evidence="1">C57BL/6J</strain>
        <tissue evidence="1">Inner ear</tissue>
    </source>
</reference>
<dbReference type="AlphaFoldDB" id="Q3TYR3"/>
<sequence>MSVPVEQLEIAIPQGYGLFIKTIFQASSSTEPLELWFGGQIEYLAMSPSPTSLWSASASYLTIHGGRFFFPISYVEIKPVCCY</sequence>
<reference evidence="1" key="1">
    <citation type="journal article" date="1999" name="Methods Enzymol.">
        <title>High-efficiency full-length cDNA cloning.</title>
        <authorList>
            <person name="Carninci P."/>
            <person name="Hayashizaki Y."/>
        </authorList>
    </citation>
    <scope>NUCLEOTIDE SEQUENCE</scope>
    <source>
        <strain evidence="1">C57BL/6J</strain>
        <tissue evidence="1">Inner ear</tissue>
    </source>
</reference>
<accession>Q3TYR3</accession>
<organism evidence="1">
    <name type="scientific">Mus musculus</name>
    <name type="common">Mouse</name>
    <dbReference type="NCBI Taxonomy" id="10090"/>
    <lineage>
        <taxon>Eukaryota</taxon>
        <taxon>Metazoa</taxon>
        <taxon>Chordata</taxon>
        <taxon>Craniata</taxon>
        <taxon>Vertebrata</taxon>
        <taxon>Euteleostomi</taxon>
        <taxon>Mammalia</taxon>
        <taxon>Eutheria</taxon>
        <taxon>Euarchontoglires</taxon>
        <taxon>Glires</taxon>
        <taxon>Rodentia</taxon>
        <taxon>Myomorpha</taxon>
        <taxon>Muroidea</taxon>
        <taxon>Muridae</taxon>
        <taxon>Murinae</taxon>
        <taxon>Mus</taxon>
        <taxon>Mus</taxon>
    </lineage>
</organism>
<reference evidence="1" key="2">
    <citation type="journal article" date="2000" name="Genome Res.">
        <title>Normalization and subtraction of cap-trapper-selected cDNAs to prepare full-length cDNA libraries for rapid discovery of new genes.</title>
        <authorList>
            <person name="Carninci P."/>
            <person name="Shibata Y."/>
            <person name="Hayatsu N."/>
            <person name="Sugahara Y."/>
            <person name="Shibata K."/>
            <person name="Itoh M."/>
            <person name="Konno H."/>
            <person name="Okazaki Y."/>
            <person name="Muramatsu M."/>
            <person name="Hayashizaki Y."/>
        </authorList>
    </citation>
    <scope>NUCLEOTIDE SEQUENCE</scope>
    <source>
        <strain evidence="1">C57BL/6J</strain>
        <tissue evidence="1">Inner ear</tissue>
    </source>
</reference>
<reference evidence="1" key="4">
    <citation type="journal article" date="2001" name="Nature">
        <title>Functional annotation of a full-length mouse cDNA collection.</title>
        <authorList>
            <consortium name="The RIKEN Genome Exploration Research Group Phase II Team and the FANTOM Consortium"/>
        </authorList>
    </citation>
    <scope>NUCLEOTIDE SEQUENCE</scope>
    <source>
        <strain evidence="1">C57BL/6J</strain>
        <tissue evidence="1">Inner ear</tissue>
    </source>
</reference>
<reference evidence="1" key="5">
    <citation type="journal article" date="2002" name="Nature">
        <title>Analysis of the mouse transcriptome based on functional annotation of 60,770 full-length cDNAs.</title>
        <authorList>
            <consortium name="The FANTOM Consortium and the RIKEN Genome Exploration Research Group Phase I and II Team"/>
        </authorList>
    </citation>
    <scope>NUCLEOTIDE SEQUENCE</scope>
    <source>
        <strain evidence="1">C57BL/6J</strain>
        <tissue evidence="1">Inner ear</tissue>
    </source>
</reference>
<reference evidence="1" key="7">
    <citation type="journal article" date="2005" name="Science">
        <title>The Transcriptional Landscape of the Mammalian Genome.</title>
        <authorList>
            <consortium name="The FANTOM Consortium"/>
            <consortium name="Riken Genome Exploration Research Group and Genome Science Group (Genome Network Project Core Group)"/>
        </authorList>
    </citation>
    <scope>NUCLEOTIDE SEQUENCE</scope>
    <source>
        <strain evidence="1">C57BL/6J</strain>
        <tissue evidence="1">Inner ear</tissue>
    </source>
</reference>
<dbReference type="EMBL" id="AK158420">
    <property type="protein sequence ID" value="BAE34499.1"/>
    <property type="molecule type" value="mRNA"/>
</dbReference>
<proteinExistence type="evidence at transcript level"/>
<reference evidence="1" key="8">
    <citation type="journal article" date="2005" name="Science">
        <title>Antisense Transcription in the Mammalian Transcriptome.</title>
        <authorList>
            <consortium name="RIKEN Genome Exploration Research Group and Genome Science Group (Genome Network Project Core Group) and the FANTOM Consortium"/>
        </authorList>
    </citation>
    <scope>NUCLEOTIDE SEQUENCE</scope>
    <source>
        <strain evidence="1">C57BL/6J</strain>
        <tissue evidence="1">Inner ear</tissue>
    </source>
</reference>
<evidence type="ECO:0000313" key="1">
    <source>
        <dbReference type="EMBL" id="BAE34499.1"/>
    </source>
</evidence>
<reference evidence="1" key="3">
    <citation type="journal article" date="2000" name="Genome Res.">
        <title>RIKEN integrated sequence analysis (RISA) system--384-format sequencing pipeline with 384 multicapillary sequencer.</title>
        <authorList>
            <person name="Shibata K."/>
            <person name="Itoh M."/>
            <person name="Aizawa K."/>
            <person name="Nagaoka S."/>
            <person name="Sasaki N."/>
            <person name="Carninci P."/>
            <person name="Konno H."/>
            <person name="Akiyama J."/>
            <person name="Nishi K."/>
            <person name="Kitsunai T."/>
            <person name="Tashiro H."/>
            <person name="Itoh M."/>
            <person name="Sumi N."/>
            <person name="Ishii Y."/>
            <person name="Nakamura S."/>
            <person name="Hazama M."/>
            <person name="Nishine T."/>
            <person name="Harada A."/>
            <person name="Yamamoto R."/>
            <person name="Matsumoto H."/>
            <person name="Sakaguchi S."/>
            <person name="Ikegami T."/>
            <person name="Kashiwagi K."/>
            <person name="Fujiwake S."/>
            <person name="Inoue K."/>
            <person name="Togawa Y."/>
            <person name="Izawa M."/>
            <person name="Ohara E."/>
            <person name="Watahiki M."/>
            <person name="Yoneda Y."/>
            <person name="Ishikawa T."/>
            <person name="Ozawa K."/>
            <person name="Tanaka T."/>
            <person name="Matsuura S."/>
            <person name="Kawai J."/>
            <person name="Okazaki Y."/>
            <person name="Muramatsu M."/>
            <person name="Inoue Y."/>
            <person name="Kira A."/>
            <person name="Hayashizaki Y."/>
        </authorList>
    </citation>
    <scope>NUCLEOTIDE SEQUENCE</scope>
    <source>
        <strain evidence="1">C57BL/6J</strain>
        <tissue evidence="1">Inner ear</tissue>
    </source>
</reference>
<name>Q3TYR3_MOUSE</name>
<protein>
    <submittedName>
        <fullName evidence="1">Uncharacterized protein</fullName>
    </submittedName>
</protein>